<dbReference type="GO" id="GO:0006641">
    <property type="term" value="P:triglyceride metabolic process"/>
    <property type="evidence" value="ECO:0007669"/>
    <property type="project" value="TreeGrafter"/>
</dbReference>
<dbReference type="GO" id="GO:0042157">
    <property type="term" value="P:lipoprotein metabolic process"/>
    <property type="evidence" value="ECO:0007669"/>
    <property type="project" value="InterPro"/>
</dbReference>
<protein>
    <recommendedName>
        <fullName evidence="10">Apolipoprotein C-I</fullName>
    </recommendedName>
</protein>
<evidence type="ECO:0000313" key="9">
    <source>
        <dbReference type="Proteomes" id="UP001046870"/>
    </source>
</evidence>
<comment type="caution">
    <text evidence="8">The sequence shown here is derived from an EMBL/GenBank/DDBJ whole genome shotgun (WGS) entry which is preliminary data.</text>
</comment>
<dbReference type="GO" id="GO:0050995">
    <property type="term" value="P:negative regulation of lipid catabolic process"/>
    <property type="evidence" value="ECO:0007669"/>
    <property type="project" value="TreeGrafter"/>
</dbReference>
<dbReference type="GO" id="GO:0032375">
    <property type="term" value="P:negative regulation of cholesterol transport"/>
    <property type="evidence" value="ECO:0007669"/>
    <property type="project" value="TreeGrafter"/>
</dbReference>
<evidence type="ECO:0000256" key="4">
    <source>
        <dbReference type="ARBA" id="ARBA00022525"/>
    </source>
</evidence>
<comment type="subcellular location">
    <subcellularLocation>
        <location evidence="1">Secreted</location>
    </subcellularLocation>
</comment>
<dbReference type="Proteomes" id="UP001046870">
    <property type="component" value="Chromosome 10"/>
</dbReference>
<feature type="signal peptide" evidence="7">
    <location>
        <begin position="1"/>
        <end position="47"/>
    </location>
</feature>
<organism evidence="8 9">
    <name type="scientific">Megalops atlanticus</name>
    <name type="common">Tarpon</name>
    <name type="synonym">Clupea gigantea</name>
    <dbReference type="NCBI Taxonomy" id="7932"/>
    <lineage>
        <taxon>Eukaryota</taxon>
        <taxon>Metazoa</taxon>
        <taxon>Chordata</taxon>
        <taxon>Craniata</taxon>
        <taxon>Vertebrata</taxon>
        <taxon>Euteleostomi</taxon>
        <taxon>Actinopterygii</taxon>
        <taxon>Neopterygii</taxon>
        <taxon>Teleostei</taxon>
        <taxon>Elopiformes</taxon>
        <taxon>Megalopidae</taxon>
        <taxon>Megalops</taxon>
    </lineage>
</organism>
<keyword evidence="9" id="KW-1185">Reference proteome</keyword>
<dbReference type="GO" id="GO:0034364">
    <property type="term" value="C:high-density lipoprotein particle"/>
    <property type="evidence" value="ECO:0007669"/>
    <property type="project" value="TreeGrafter"/>
</dbReference>
<evidence type="ECO:0000256" key="1">
    <source>
        <dbReference type="ARBA" id="ARBA00004613"/>
    </source>
</evidence>
<dbReference type="InterPro" id="IPR006781">
    <property type="entry name" value="ApoC-I"/>
</dbReference>
<proteinExistence type="inferred from homology"/>
<evidence type="ECO:0008006" key="10">
    <source>
        <dbReference type="Google" id="ProtNLM"/>
    </source>
</evidence>
<dbReference type="PANTHER" id="PTHR16565:SF2">
    <property type="entry name" value="APOLIPOPROTEIN C-I"/>
    <property type="match status" value="1"/>
</dbReference>
<keyword evidence="4" id="KW-0964">Secreted</keyword>
<dbReference type="GO" id="GO:0005504">
    <property type="term" value="F:fatty acid binding"/>
    <property type="evidence" value="ECO:0007669"/>
    <property type="project" value="TreeGrafter"/>
</dbReference>
<dbReference type="InterPro" id="IPR043081">
    <property type="entry name" value="ApoC-1_sf"/>
</dbReference>
<keyword evidence="6" id="KW-0445">Lipid transport</keyword>
<evidence type="ECO:0000256" key="2">
    <source>
        <dbReference type="ARBA" id="ARBA00009204"/>
    </source>
</evidence>
<dbReference type="AlphaFoldDB" id="A0A9D3PXT8"/>
<dbReference type="Pfam" id="PF04691">
    <property type="entry name" value="ApoC-I"/>
    <property type="match status" value="1"/>
</dbReference>
<evidence type="ECO:0000256" key="6">
    <source>
        <dbReference type="ARBA" id="ARBA00023055"/>
    </source>
</evidence>
<evidence type="ECO:0000256" key="5">
    <source>
        <dbReference type="ARBA" id="ARBA00022729"/>
    </source>
</evidence>
<dbReference type="Gene3D" id="4.10.260.30">
    <property type="entry name" value="Apolipoprotein C-I"/>
    <property type="match status" value="1"/>
</dbReference>
<dbReference type="OrthoDB" id="8941712at2759"/>
<reference evidence="8" key="1">
    <citation type="submission" date="2021-01" db="EMBL/GenBank/DDBJ databases">
        <authorList>
            <person name="Zahm M."/>
            <person name="Roques C."/>
            <person name="Cabau C."/>
            <person name="Klopp C."/>
            <person name="Donnadieu C."/>
            <person name="Jouanno E."/>
            <person name="Lampietro C."/>
            <person name="Louis A."/>
            <person name="Herpin A."/>
            <person name="Echchiki A."/>
            <person name="Berthelot C."/>
            <person name="Parey E."/>
            <person name="Roest-Crollius H."/>
            <person name="Braasch I."/>
            <person name="Postlethwait J."/>
            <person name="Bobe J."/>
            <person name="Montfort J."/>
            <person name="Bouchez O."/>
            <person name="Begum T."/>
            <person name="Mejri S."/>
            <person name="Adams A."/>
            <person name="Chen W.-J."/>
            <person name="Guiguen Y."/>
        </authorList>
    </citation>
    <scope>NUCLEOTIDE SEQUENCE</scope>
    <source>
        <strain evidence="8">YG-15Mar2019-1</strain>
        <tissue evidence="8">Brain</tissue>
    </source>
</reference>
<gene>
    <name evidence="8" type="ORF">MATL_G00126750</name>
</gene>
<sequence>MPQQDLGRRGSTSSLCCCQGNTDHAVKMKLPIALAVLFLVLAAHTEAQEVEPTLEERFATFQTQMKEFAEDLTEKTKATFEQIHQSDFAVKTRNWFTEQFDKVKQRLDETFQKQ</sequence>
<evidence type="ECO:0000256" key="7">
    <source>
        <dbReference type="SAM" id="SignalP"/>
    </source>
</evidence>
<name>A0A9D3PXT8_MEGAT</name>
<dbReference type="GO" id="GO:0034361">
    <property type="term" value="C:very-low-density lipoprotein particle"/>
    <property type="evidence" value="ECO:0007669"/>
    <property type="project" value="TreeGrafter"/>
</dbReference>
<dbReference type="PANTHER" id="PTHR16565">
    <property type="entry name" value="APOLIPOPROTEIN C-I"/>
    <property type="match status" value="1"/>
</dbReference>
<evidence type="ECO:0000256" key="3">
    <source>
        <dbReference type="ARBA" id="ARBA00022448"/>
    </source>
</evidence>
<dbReference type="GO" id="GO:0034447">
    <property type="term" value="P:very-low-density lipoprotein particle clearance"/>
    <property type="evidence" value="ECO:0007669"/>
    <property type="project" value="TreeGrafter"/>
</dbReference>
<dbReference type="GO" id="GO:0010916">
    <property type="term" value="P:negative regulation of very-low-density lipoprotein particle clearance"/>
    <property type="evidence" value="ECO:0007669"/>
    <property type="project" value="TreeGrafter"/>
</dbReference>
<accession>A0A9D3PXT8</accession>
<evidence type="ECO:0000313" key="8">
    <source>
        <dbReference type="EMBL" id="KAG7469238.1"/>
    </source>
</evidence>
<keyword evidence="5 7" id="KW-0732">Signal</keyword>
<keyword evidence="3" id="KW-0813">Transport</keyword>
<feature type="chain" id="PRO_5039545644" description="Apolipoprotein C-I" evidence="7">
    <location>
        <begin position="48"/>
        <end position="114"/>
    </location>
</feature>
<dbReference type="GO" id="GO:0006869">
    <property type="term" value="P:lipid transport"/>
    <property type="evidence" value="ECO:0007669"/>
    <property type="project" value="UniProtKB-KW"/>
</dbReference>
<dbReference type="GO" id="GO:0004859">
    <property type="term" value="F:phospholipase inhibitor activity"/>
    <property type="evidence" value="ECO:0007669"/>
    <property type="project" value="TreeGrafter"/>
</dbReference>
<comment type="similarity">
    <text evidence="2">Belongs to the apolipoprotein C1 family.</text>
</comment>
<dbReference type="EMBL" id="JAFDVH010000010">
    <property type="protein sequence ID" value="KAG7469238.1"/>
    <property type="molecule type" value="Genomic_DNA"/>
</dbReference>